<dbReference type="STRING" id="351627.Csac_2729"/>
<dbReference type="Proteomes" id="UP000000256">
    <property type="component" value="Chromosome"/>
</dbReference>
<gene>
    <name evidence="3" type="ordered locus">Csac_2729</name>
</gene>
<evidence type="ECO:0000313" key="3">
    <source>
        <dbReference type="EMBL" id="ABP68297.1"/>
    </source>
</evidence>
<dbReference type="InterPro" id="IPR036526">
    <property type="entry name" value="C-N_Hydrolase_sf"/>
</dbReference>
<evidence type="ECO:0000259" key="2">
    <source>
        <dbReference type="PROSITE" id="PS50263"/>
    </source>
</evidence>
<evidence type="ECO:0000256" key="1">
    <source>
        <dbReference type="ARBA" id="ARBA00022801"/>
    </source>
</evidence>
<evidence type="ECO:0000313" key="4">
    <source>
        <dbReference type="Proteomes" id="UP000000256"/>
    </source>
</evidence>
<dbReference type="InterPro" id="IPR050345">
    <property type="entry name" value="Aliph_Amidase/BUP"/>
</dbReference>
<organism evidence="3 4">
    <name type="scientific">Caldicellulosiruptor saccharolyticus (strain ATCC 43494 / DSM 8903 / Tp8T 6331)</name>
    <dbReference type="NCBI Taxonomy" id="351627"/>
    <lineage>
        <taxon>Bacteria</taxon>
        <taxon>Bacillati</taxon>
        <taxon>Bacillota</taxon>
        <taxon>Bacillota incertae sedis</taxon>
        <taxon>Caldicellulosiruptorales</taxon>
        <taxon>Caldicellulosiruptoraceae</taxon>
        <taxon>Caldicellulosiruptor</taxon>
    </lineage>
</organism>
<name>A4XN12_CALS8</name>
<sequence>MRVSIVQSRQFVDFEVEDYEKYPIEYFENIKRKTLYEICYLIEQAAKDHPDLIVTPEAVNAIIPSNKRTKFFKQLTDPLDGETVKKVCEIAKKYRCNIVVGLYTSRENKAYNSALFINRKGDIVDVYDKVHLAVGEETNLCPGNEFKVFDTDIGKVGILICWDMQFPEAARILALSGADIIICPTWGWENKYGICRAYENGIYVVAAMAIPKKGVIPPFQDPSCVVCGNGEILVQGKRDRIEIIKCEIDIHKLPPLQYGITYDSGYTSMREVRLMRRRPELYKKLIE</sequence>
<reference evidence="3 4" key="1">
    <citation type="journal article" date="2008" name="Appl. Environ. Microbiol.">
        <title>Hydrogenomics of the extremely thermophilic bacterium Caldicellulosiruptor saccharolyticus.</title>
        <authorList>
            <person name="van de Werken H.J."/>
            <person name="Verhaart M.R."/>
            <person name="VanFossen A.L."/>
            <person name="Willquist K."/>
            <person name="Lewis D.L."/>
            <person name="Nichols J.D."/>
            <person name="Goorissen H.P."/>
            <person name="Mongodin E.F."/>
            <person name="Nelson K.E."/>
            <person name="van Niel E.W."/>
            <person name="Stams A.J."/>
            <person name="Ward D.E."/>
            <person name="de Vos W.M."/>
            <person name="van der Oost J."/>
            <person name="Kelly R.M."/>
            <person name="Kengen S.W."/>
        </authorList>
    </citation>
    <scope>NUCLEOTIDE SEQUENCE [LARGE SCALE GENOMIC DNA]</scope>
    <source>
        <strain evidence="4">ATCC 43494 / DSM 8903 / Tp8T 6331</strain>
    </source>
</reference>
<dbReference type="KEGG" id="csc:Csac_2729"/>
<feature type="domain" description="CN hydrolase" evidence="2">
    <location>
        <begin position="1"/>
        <end position="250"/>
    </location>
</feature>
<dbReference type="PANTHER" id="PTHR43674:SF2">
    <property type="entry name" value="BETA-UREIDOPROPIONASE"/>
    <property type="match status" value="1"/>
</dbReference>
<dbReference type="eggNOG" id="COG0388">
    <property type="taxonomic scope" value="Bacteria"/>
</dbReference>
<dbReference type="EMBL" id="CP000679">
    <property type="protein sequence ID" value="ABP68297.1"/>
    <property type="molecule type" value="Genomic_DNA"/>
</dbReference>
<dbReference type="CDD" id="cd07197">
    <property type="entry name" value="nitrilase"/>
    <property type="match status" value="1"/>
</dbReference>
<dbReference type="PROSITE" id="PS50263">
    <property type="entry name" value="CN_HYDROLASE"/>
    <property type="match status" value="1"/>
</dbReference>
<dbReference type="GO" id="GO:0033388">
    <property type="term" value="P:putrescine biosynthetic process from arginine"/>
    <property type="evidence" value="ECO:0007669"/>
    <property type="project" value="TreeGrafter"/>
</dbReference>
<dbReference type="GO" id="GO:0016746">
    <property type="term" value="F:acyltransferase activity"/>
    <property type="evidence" value="ECO:0007669"/>
    <property type="project" value="UniProtKB-KW"/>
</dbReference>
<proteinExistence type="predicted"/>
<dbReference type="GO" id="GO:0050126">
    <property type="term" value="F:N-carbamoylputrescine amidase activity"/>
    <property type="evidence" value="ECO:0007669"/>
    <property type="project" value="TreeGrafter"/>
</dbReference>
<keyword evidence="1" id="KW-0378">Hydrolase</keyword>
<keyword evidence="4" id="KW-1185">Reference proteome</keyword>
<dbReference type="InterPro" id="IPR003010">
    <property type="entry name" value="C-N_Hydrolase"/>
</dbReference>
<dbReference type="HOGENOM" id="CLU_030130_3_8_9"/>
<dbReference type="SUPFAM" id="SSF56317">
    <property type="entry name" value="Carbon-nitrogen hydrolase"/>
    <property type="match status" value="1"/>
</dbReference>
<dbReference type="OrthoDB" id="9811121at2"/>
<dbReference type="Pfam" id="PF00795">
    <property type="entry name" value="CN_hydrolase"/>
    <property type="match status" value="1"/>
</dbReference>
<accession>A4XN12</accession>
<dbReference type="Gene3D" id="3.60.110.10">
    <property type="entry name" value="Carbon-nitrogen hydrolase"/>
    <property type="match status" value="1"/>
</dbReference>
<dbReference type="RefSeq" id="WP_011918215.1">
    <property type="nucleotide sequence ID" value="NC_009437.1"/>
</dbReference>
<protein>
    <submittedName>
        <fullName evidence="3">Nitrilase/cyanide hydratase and apolipoprotein N-acyltransferase</fullName>
    </submittedName>
</protein>
<dbReference type="PANTHER" id="PTHR43674">
    <property type="entry name" value="NITRILASE C965.09-RELATED"/>
    <property type="match status" value="1"/>
</dbReference>
<dbReference type="AlphaFoldDB" id="A4XN12"/>